<dbReference type="OrthoDB" id="9796032at2"/>
<sequence>MINDRLKKQLDFMIEIDKVKEIIRMTYIASGNRRENDAEHSWHLAVMTFLFSEYIDDDVDITKVMKMVLIHDLVEIYAGDTFAFDEKGYEDKEERERNAAEKLFSILPEDQYKEFKGLWEEFEECQTKEAKYGAMLDRLQPLVLNYVVGGGSWKDNNISAEQVYKRNEITLKEGPEEFKEIINFVVNECLEKGYIKK</sequence>
<dbReference type="GO" id="GO:0005737">
    <property type="term" value="C:cytoplasm"/>
    <property type="evidence" value="ECO:0007669"/>
    <property type="project" value="TreeGrafter"/>
</dbReference>
<dbReference type="eggNOG" id="COG1896">
    <property type="taxonomic scope" value="Bacteria"/>
</dbReference>
<dbReference type="Proteomes" id="UP000019426">
    <property type="component" value="Chromosome M2/40_rep1"/>
</dbReference>
<evidence type="ECO:0000259" key="3">
    <source>
        <dbReference type="Pfam" id="PF13023"/>
    </source>
</evidence>
<dbReference type="RefSeq" id="WP_044035967.1">
    <property type="nucleotide sequence ID" value="NZ_HG917868.1"/>
</dbReference>
<dbReference type="HOGENOM" id="CLU_039453_5_1_9"/>
<dbReference type="EMBL" id="HG917868">
    <property type="protein sequence ID" value="CDM67530.1"/>
    <property type="molecule type" value="Genomic_DNA"/>
</dbReference>
<feature type="domain" description="HD" evidence="3">
    <location>
        <begin position="16"/>
        <end position="174"/>
    </location>
</feature>
<protein>
    <submittedName>
        <fullName evidence="4">HD domain family protein</fullName>
    </submittedName>
</protein>
<evidence type="ECO:0000256" key="2">
    <source>
        <dbReference type="ARBA" id="ARBA00022801"/>
    </source>
</evidence>
<keyword evidence="5" id="KW-1185">Reference proteome</keyword>
<dbReference type="PANTHER" id="PTHR11845">
    <property type="entry name" value="5'-DEOXYNUCLEOTIDASE HDDC2"/>
    <property type="match status" value="1"/>
</dbReference>
<dbReference type="STRING" id="1216932.CM240_0363"/>
<evidence type="ECO:0000256" key="1">
    <source>
        <dbReference type="ARBA" id="ARBA00022723"/>
    </source>
</evidence>
<accession>W6SD32</accession>
<evidence type="ECO:0000313" key="5">
    <source>
        <dbReference type="Proteomes" id="UP000019426"/>
    </source>
</evidence>
<reference evidence="4 5" key="1">
    <citation type="submission" date="2013-11" db="EMBL/GenBank/DDBJ databases">
        <title>Complete genome sequence of Clostridum sp. M2/40.</title>
        <authorList>
            <person name="Wibberg D."/>
            <person name="Puehler A."/>
            <person name="Schlueter A."/>
        </authorList>
    </citation>
    <scope>NUCLEOTIDE SEQUENCE [LARGE SCALE GENOMIC DNA]</scope>
    <source>
        <strain evidence="5">M2/40</strain>
    </source>
</reference>
<dbReference type="AlphaFoldDB" id="W6SD32"/>
<dbReference type="Gene3D" id="1.10.3210.10">
    <property type="entry name" value="Hypothetical protein af1432"/>
    <property type="match status" value="1"/>
</dbReference>
<dbReference type="KEGG" id="clt:CM240_0363"/>
<dbReference type="InterPro" id="IPR006674">
    <property type="entry name" value="HD_domain"/>
</dbReference>
<name>W6SD32_9CLOT</name>
<dbReference type="InterPro" id="IPR039356">
    <property type="entry name" value="YfbR/HDDC2"/>
</dbReference>
<dbReference type="SUPFAM" id="SSF109604">
    <property type="entry name" value="HD-domain/PDEase-like"/>
    <property type="match status" value="1"/>
</dbReference>
<gene>
    <name evidence="4" type="ORF">CM240_0363</name>
</gene>
<proteinExistence type="predicted"/>
<dbReference type="PATRIC" id="fig|1216932.3.peg.343"/>
<organism evidence="4 5">
    <name type="scientific">Clostridium bornimense</name>
    <dbReference type="NCBI Taxonomy" id="1216932"/>
    <lineage>
        <taxon>Bacteria</taxon>
        <taxon>Bacillati</taxon>
        <taxon>Bacillota</taxon>
        <taxon>Clostridia</taxon>
        <taxon>Eubacteriales</taxon>
        <taxon>Clostridiaceae</taxon>
        <taxon>Clostridium</taxon>
    </lineage>
</organism>
<keyword evidence="1" id="KW-0479">Metal-binding</keyword>
<evidence type="ECO:0000313" key="4">
    <source>
        <dbReference type="EMBL" id="CDM67530.1"/>
    </source>
</evidence>
<dbReference type="GO" id="GO:0002953">
    <property type="term" value="F:5'-deoxynucleotidase activity"/>
    <property type="evidence" value="ECO:0007669"/>
    <property type="project" value="InterPro"/>
</dbReference>
<dbReference type="PANTHER" id="PTHR11845:SF13">
    <property type="entry name" value="5'-DEOXYNUCLEOTIDASE HDDC2"/>
    <property type="match status" value="1"/>
</dbReference>
<dbReference type="Pfam" id="PF13023">
    <property type="entry name" value="HD_3"/>
    <property type="match status" value="1"/>
</dbReference>
<dbReference type="GO" id="GO:0046872">
    <property type="term" value="F:metal ion binding"/>
    <property type="evidence" value="ECO:0007669"/>
    <property type="project" value="UniProtKB-KW"/>
</dbReference>
<keyword evidence="2" id="KW-0378">Hydrolase</keyword>